<keyword evidence="3" id="KW-0762">Sugar transport</keyword>
<dbReference type="PANTHER" id="PTHR34581:SF2">
    <property type="entry name" value="PTS SYSTEM N,N'-DIACETYLCHITOBIOSE-SPECIFIC EIIB COMPONENT"/>
    <property type="match status" value="1"/>
</dbReference>
<dbReference type="InterPro" id="IPR003501">
    <property type="entry name" value="PTS_EIIB_2/3"/>
</dbReference>
<dbReference type="OrthoDB" id="9808134at2"/>
<keyword evidence="2" id="KW-0597">Phosphoprotein</keyword>
<dbReference type="GO" id="GO:0009401">
    <property type="term" value="P:phosphoenolpyruvate-dependent sugar phosphotransferase system"/>
    <property type="evidence" value="ECO:0007669"/>
    <property type="project" value="UniProtKB-KW"/>
</dbReference>
<evidence type="ECO:0000256" key="6">
    <source>
        <dbReference type="ARBA" id="ARBA00022777"/>
    </source>
</evidence>
<organism evidence="9 10">
    <name type="scientific">Aerococcus viridans</name>
    <dbReference type="NCBI Taxonomy" id="1377"/>
    <lineage>
        <taxon>Bacteria</taxon>
        <taxon>Bacillati</taxon>
        <taxon>Bacillota</taxon>
        <taxon>Bacilli</taxon>
        <taxon>Lactobacillales</taxon>
        <taxon>Aerococcaceae</taxon>
        <taxon>Aerococcus</taxon>
    </lineage>
</organism>
<dbReference type="SUPFAM" id="SSF52794">
    <property type="entry name" value="PTS system IIB component-like"/>
    <property type="match status" value="1"/>
</dbReference>
<dbReference type="GO" id="GO:0016301">
    <property type="term" value="F:kinase activity"/>
    <property type="evidence" value="ECO:0007669"/>
    <property type="project" value="UniProtKB-KW"/>
</dbReference>
<dbReference type="Proteomes" id="UP000235701">
    <property type="component" value="Unassembled WGS sequence"/>
</dbReference>
<dbReference type="InterPro" id="IPR036095">
    <property type="entry name" value="PTS_EIIB-like_sf"/>
</dbReference>
<name>A0A2N6UD18_9LACT</name>
<dbReference type="GO" id="GO:0008982">
    <property type="term" value="F:protein-N(PI)-phosphohistidine-sugar phosphotransferase activity"/>
    <property type="evidence" value="ECO:0007669"/>
    <property type="project" value="InterPro"/>
</dbReference>
<gene>
    <name evidence="9" type="primary">celB</name>
    <name evidence="9" type="ORF">CJ191_06750</name>
</gene>
<evidence type="ECO:0000256" key="3">
    <source>
        <dbReference type="ARBA" id="ARBA00022597"/>
    </source>
</evidence>
<feature type="modified residue" description="Phosphocysteine; by EIIA" evidence="7">
    <location>
        <position position="8"/>
    </location>
</feature>
<evidence type="ECO:0000313" key="9">
    <source>
        <dbReference type="EMBL" id="PMC79447.1"/>
    </source>
</evidence>
<evidence type="ECO:0000256" key="5">
    <source>
        <dbReference type="ARBA" id="ARBA00022683"/>
    </source>
</evidence>
<dbReference type="RefSeq" id="WP_070467900.1">
    <property type="nucleotide sequence ID" value="NZ_PNHQ01000015.1"/>
</dbReference>
<dbReference type="Pfam" id="PF02302">
    <property type="entry name" value="PTS_IIB"/>
    <property type="match status" value="1"/>
</dbReference>
<comment type="caution">
    <text evidence="9">The sequence shown here is derived from an EMBL/GenBank/DDBJ whole genome shotgun (WGS) entry which is preliminary data.</text>
</comment>
<dbReference type="AlphaFoldDB" id="A0A2N6UD18"/>
<evidence type="ECO:0000256" key="7">
    <source>
        <dbReference type="PROSITE-ProRule" id="PRU00423"/>
    </source>
</evidence>
<dbReference type="PROSITE" id="PS51100">
    <property type="entry name" value="PTS_EIIB_TYPE_3"/>
    <property type="match status" value="1"/>
</dbReference>
<evidence type="ECO:0000256" key="2">
    <source>
        <dbReference type="ARBA" id="ARBA00022553"/>
    </source>
</evidence>
<dbReference type="InterPro" id="IPR051819">
    <property type="entry name" value="PTS_sugar-specific_EIIB"/>
</dbReference>
<dbReference type="NCBIfam" id="NF007155">
    <property type="entry name" value="PRK09590.1"/>
    <property type="match status" value="1"/>
</dbReference>
<reference evidence="9 10" key="1">
    <citation type="submission" date="2017-09" db="EMBL/GenBank/DDBJ databases">
        <title>Bacterial strain isolated from the female urinary microbiota.</title>
        <authorList>
            <person name="Thomas-White K."/>
            <person name="Kumar N."/>
            <person name="Forster S."/>
            <person name="Putonti C."/>
            <person name="Lawley T."/>
            <person name="Wolfe A.J."/>
        </authorList>
    </citation>
    <scope>NUCLEOTIDE SEQUENCE [LARGE SCALE GENOMIC DNA]</scope>
    <source>
        <strain evidence="9 10">UMB0240</strain>
    </source>
</reference>
<keyword evidence="1" id="KW-0813">Transport</keyword>
<accession>A0A2N6UD18</accession>
<evidence type="ECO:0000256" key="4">
    <source>
        <dbReference type="ARBA" id="ARBA00022679"/>
    </source>
</evidence>
<keyword evidence="6" id="KW-0418">Kinase</keyword>
<dbReference type="EMBL" id="PNHQ01000015">
    <property type="protein sequence ID" value="PMC79447.1"/>
    <property type="molecule type" value="Genomic_DNA"/>
</dbReference>
<feature type="domain" description="PTS EIIB type-3" evidence="8">
    <location>
        <begin position="1"/>
        <end position="113"/>
    </location>
</feature>
<protein>
    <submittedName>
        <fullName evidence="9">PTS cellobiose transporter subunit IIB</fullName>
    </submittedName>
</protein>
<keyword evidence="4" id="KW-0808">Transferase</keyword>
<proteinExistence type="predicted"/>
<keyword evidence="5" id="KW-0598">Phosphotransferase system</keyword>
<dbReference type="InterPro" id="IPR013012">
    <property type="entry name" value="PTS_EIIB_3"/>
</dbReference>
<keyword evidence="10" id="KW-1185">Reference proteome</keyword>
<evidence type="ECO:0000256" key="1">
    <source>
        <dbReference type="ARBA" id="ARBA00022448"/>
    </source>
</evidence>
<dbReference type="PANTHER" id="PTHR34581">
    <property type="entry name" value="PTS SYSTEM N,N'-DIACETYLCHITOBIOSE-SPECIFIC EIIB COMPONENT"/>
    <property type="match status" value="1"/>
</dbReference>
<dbReference type="Gene3D" id="3.40.50.2300">
    <property type="match status" value="1"/>
</dbReference>
<evidence type="ECO:0000313" key="10">
    <source>
        <dbReference type="Proteomes" id="UP000235701"/>
    </source>
</evidence>
<evidence type="ECO:0000259" key="8">
    <source>
        <dbReference type="PROSITE" id="PS51100"/>
    </source>
</evidence>
<sequence>MKKALIICNAGMSSSLMAKKATDFFKGKNVPIELDATTVSKSSEFFKKGEFDLYLVSPQIKMYYDQIAKEAEASNKLVANIPPQAYIPTGDGVSNLAKLTFTELKPLLQAEKNG</sequence>